<evidence type="ECO:0000256" key="5">
    <source>
        <dbReference type="ARBA" id="ARBA00023163"/>
    </source>
</evidence>
<dbReference type="SUPFAM" id="SSF88659">
    <property type="entry name" value="Sigma3 and sigma4 domains of RNA polymerase sigma factors"/>
    <property type="match status" value="1"/>
</dbReference>
<keyword evidence="4" id="KW-0238">DNA-binding</keyword>
<evidence type="ECO:0000256" key="1">
    <source>
        <dbReference type="ARBA" id="ARBA00010641"/>
    </source>
</evidence>
<protein>
    <submittedName>
        <fullName evidence="8">RNA polymerase, sigma-24 subunit, ECF subfamily</fullName>
    </submittedName>
</protein>
<evidence type="ECO:0000259" key="7">
    <source>
        <dbReference type="Pfam" id="PF04545"/>
    </source>
</evidence>
<dbReference type="InterPro" id="IPR007627">
    <property type="entry name" value="RNA_pol_sigma70_r2"/>
</dbReference>
<sequence>MNLEQLIEKFQQKDSQAFKELYDMYANNICGVIYVIIKDKERSQELCQDVFMKVWDKSSSYNTSKGRFFTWLLNIARNTAIDELRSKSHKNHKKNQPLDSFVGKLEQDNGLENQVNTIGLQSMLKGLKEKCVLLIDLLYFKGYTQKEAAEELQTPIGTIKTRIRTCMTQIRQNSKL</sequence>
<name>A0A0P7AYD5_9FLAO</name>
<keyword evidence="5" id="KW-0804">Transcription</keyword>
<organism evidence="8 9">
    <name type="scientific">Croceitalea dokdonensis DOKDO 023</name>
    <dbReference type="NCBI Taxonomy" id="1300341"/>
    <lineage>
        <taxon>Bacteria</taxon>
        <taxon>Pseudomonadati</taxon>
        <taxon>Bacteroidota</taxon>
        <taxon>Flavobacteriia</taxon>
        <taxon>Flavobacteriales</taxon>
        <taxon>Flavobacteriaceae</taxon>
        <taxon>Croceitalea</taxon>
    </lineage>
</organism>
<gene>
    <name evidence="8" type="ORF">I595_24</name>
</gene>
<dbReference type="GO" id="GO:0016987">
    <property type="term" value="F:sigma factor activity"/>
    <property type="evidence" value="ECO:0007669"/>
    <property type="project" value="UniProtKB-KW"/>
</dbReference>
<dbReference type="Proteomes" id="UP000050280">
    <property type="component" value="Unassembled WGS sequence"/>
</dbReference>
<dbReference type="Gene3D" id="1.10.1740.10">
    <property type="match status" value="1"/>
</dbReference>
<evidence type="ECO:0000256" key="2">
    <source>
        <dbReference type="ARBA" id="ARBA00023015"/>
    </source>
</evidence>
<dbReference type="GO" id="GO:0003677">
    <property type="term" value="F:DNA binding"/>
    <property type="evidence" value="ECO:0007669"/>
    <property type="project" value="UniProtKB-KW"/>
</dbReference>
<dbReference type="STRING" id="1300341.I595_24"/>
<dbReference type="Pfam" id="PF04542">
    <property type="entry name" value="Sigma70_r2"/>
    <property type="match status" value="1"/>
</dbReference>
<dbReference type="RefSeq" id="WP_054557364.1">
    <property type="nucleotide sequence ID" value="NZ_LDJX01000001.1"/>
</dbReference>
<keyword evidence="3" id="KW-0731">Sigma factor</keyword>
<evidence type="ECO:0000259" key="6">
    <source>
        <dbReference type="Pfam" id="PF04542"/>
    </source>
</evidence>
<dbReference type="Pfam" id="PF04545">
    <property type="entry name" value="Sigma70_r4"/>
    <property type="match status" value="1"/>
</dbReference>
<feature type="domain" description="RNA polymerase sigma-70 region 4" evidence="7">
    <location>
        <begin position="124"/>
        <end position="172"/>
    </location>
</feature>
<feature type="domain" description="RNA polymerase sigma-70 region 2" evidence="6">
    <location>
        <begin position="21"/>
        <end position="88"/>
    </location>
</feature>
<dbReference type="OrthoDB" id="9784272at2"/>
<dbReference type="PANTHER" id="PTHR43133:SF62">
    <property type="entry name" value="RNA POLYMERASE SIGMA FACTOR SIGZ"/>
    <property type="match status" value="1"/>
</dbReference>
<dbReference type="PANTHER" id="PTHR43133">
    <property type="entry name" value="RNA POLYMERASE ECF-TYPE SIGMA FACTO"/>
    <property type="match status" value="1"/>
</dbReference>
<evidence type="ECO:0000313" key="9">
    <source>
        <dbReference type="Proteomes" id="UP000050280"/>
    </source>
</evidence>
<dbReference type="GO" id="GO:0006352">
    <property type="term" value="P:DNA-templated transcription initiation"/>
    <property type="evidence" value="ECO:0007669"/>
    <property type="project" value="InterPro"/>
</dbReference>
<evidence type="ECO:0000256" key="4">
    <source>
        <dbReference type="ARBA" id="ARBA00023125"/>
    </source>
</evidence>
<dbReference type="NCBIfam" id="TIGR02937">
    <property type="entry name" value="sigma70-ECF"/>
    <property type="match status" value="1"/>
</dbReference>
<dbReference type="InterPro" id="IPR007630">
    <property type="entry name" value="RNA_pol_sigma70_r4"/>
</dbReference>
<dbReference type="Gene3D" id="1.10.10.10">
    <property type="entry name" value="Winged helix-like DNA-binding domain superfamily/Winged helix DNA-binding domain"/>
    <property type="match status" value="1"/>
</dbReference>
<dbReference type="InterPro" id="IPR013325">
    <property type="entry name" value="RNA_pol_sigma_r2"/>
</dbReference>
<evidence type="ECO:0000313" key="8">
    <source>
        <dbReference type="EMBL" id="KPM33122.1"/>
    </source>
</evidence>
<dbReference type="InterPro" id="IPR013324">
    <property type="entry name" value="RNA_pol_sigma_r3/r4-like"/>
</dbReference>
<dbReference type="InterPro" id="IPR036388">
    <property type="entry name" value="WH-like_DNA-bd_sf"/>
</dbReference>
<dbReference type="InterPro" id="IPR039425">
    <property type="entry name" value="RNA_pol_sigma-70-like"/>
</dbReference>
<dbReference type="AlphaFoldDB" id="A0A0P7AYD5"/>
<comment type="similarity">
    <text evidence="1">Belongs to the sigma-70 factor family. ECF subfamily.</text>
</comment>
<accession>A0A0P7AYD5</accession>
<keyword evidence="9" id="KW-1185">Reference proteome</keyword>
<dbReference type="SUPFAM" id="SSF88946">
    <property type="entry name" value="Sigma2 domain of RNA polymerase sigma factors"/>
    <property type="match status" value="1"/>
</dbReference>
<proteinExistence type="inferred from homology"/>
<keyword evidence="2" id="KW-0805">Transcription regulation</keyword>
<evidence type="ECO:0000256" key="3">
    <source>
        <dbReference type="ARBA" id="ARBA00023082"/>
    </source>
</evidence>
<reference evidence="8 9" key="1">
    <citation type="submission" date="2015-09" db="EMBL/GenBank/DDBJ databases">
        <title>Genome sequence of the marine flavobacterium Croceitalea dokdonensis DOKDO 023 that contains proton- and sodium-pumping rhodopsins.</title>
        <authorList>
            <person name="Kwon S.-K."/>
            <person name="Lee H.K."/>
            <person name="Kwak M.-J."/>
            <person name="Kim J.F."/>
        </authorList>
    </citation>
    <scope>NUCLEOTIDE SEQUENCE [LARGE SCALE GENOMIC DNA]</scope>
    <source>
        <strain evidence="8 9">DOKDO 023</strain>
    </source>
</reference>
<comment type="caution">
    <text evidence="8">The sequence shown here is derived from an EMBL/GenBank/DDBJ whole genome shotgun (WGS) entry which is preliminary data.</text>
</comment>
<dbReference type="EMBL" id="LDJX01000001">
    <property type="protein sequence ID" value="KPM33122.1"/>
    <property type="molecule type" value="Genomic_DNA"/>
</dbReference>
<dbReference type="InterPro" id="IPR014284">
    <property type="entry name" value="RNA_pol_sigma-70_dom"/>
</dbReference>
<dbReference type="PATRIC" id="fig|1300341.3.peg.26"/>